<gene>
    <name evidence="3" type="ORF">AVEN_73603_1</name>
</gene>
<protein>
    <recommendedName>
        <fullName evidence="5">Secreted protein</fullName>
    </recommendedName>
</protein>
<proteinExistence type="predicted"/>
<evidence type="ECO:0000313" key="3">
    <source>
        <dbReference type="EMBL" id="GBO16491.1"/>
    </source>
</evidence>
<reference evidence="3 4" key="1">
    <citation type="journal article" date="2019" name="Sci. Rep.">
        <title>Orb-weaving spider Araneus ventricosus genome elucidates the spidroin gene catalogue.</title>
        <authorList>
            <person name="Kono N."/>
            <person name="Nakamura H."/>
            <person name="Ohtoshi R."/>
            <person name="Moran D.A.P."/>
            <person name="Shinohara A."/>
            <person name="Yoshida Y."/>
            <person name="Fujiwara M."/>
            <person name="Mori M."/>
            <person name="Tomita M."/>
            <person name="Arakawa K."/>
        </authorList>
    </citation>
    <scope>NUCLEOTIDE SEQUENCE [LARGE SCALE GENOMIC DNA]</scope>
</reference>
<organism evidence="3 4">
    <name type="scientific">Araneus ventricosus</name>
    <name type="common">Orbweaver spider</name>
    <name type="synonym">Epeira ventricosa</name>
    <dbReference type="NCBI Taxonomy" id="182803"/>
    <lineage>
        <taxon>Eukaryota</taxon>
        <taxon>Metazoa</taxon>
        <taxon>Ecdysozoa</taxon>
        <taxon>Arthropoda</taxon>
        <taxon>Chelicerata</taxon>
        <taxon>Arachnida</taxon>
        <taxon>Araneae</taxon>
        <taxon>Araneomorphae</taxon>
        <taxon>Entelegynae</taxon>
        <taxon>Araneoidea</taxon>
        <taxon>Araneidae</taxon>
        <taxon>Araneus</taxon>
    </lineage>
</organism>
<feature type="region of interest" description="Disordered" evidence="1">
    <location>
        <begin position="69"/>
        <end position="96"/>
    </location>
</feature>
<sequence>MAKEIIILILVCSKVAAIMLCISASLQQVSHCKSASLKQVTANELVTSRRTCSRLVTSNTLQTIAKTEYADKPQIRSPDNPLPKPIALATKSAGPR</sequence>
<evidence type="ECO:0000313" key="4">
    <source>
        <dbReference type="Proteomes" id="UP000499080"/>
    </source>
</evidence>
<dbReference type="Proteomes" id="UP000499080">
    <property type="component" value="Unassembled WGS sequence"/>
</dbReference>
<name>A0A4Y2UW89_ARAVE</name>
<keyword evidence="4" id="KW-1185">Reference proteome</keyword>
<comment type="caution">
    <text evidence="3">The sequence shown here is derived from an EMBL/GenBank/DDBJ whole genome shotgun (WGS) entry which is preliminary data.</text>
</comment>
<feature type="chain" id="PRO_5021373146" description="Secreted protein" evidence="2">
    <location>
        <begin position="18"/>
        <end position="96"/>
    </location>
</feature>
<keyword evidence="2" id="KW-0732">Signal</keyword>
<accession>A0A4Y2UW89</accession>
<evidence type="ECO:0000256" key="2">
    <source>
        <dbReference type="SAM" id="SignalP"/>
    </source>
</evidence>
<feature type="signal peptide" evidence="2">
    <location>
        <begin position="1"/>
        <end position="17"/>
    </location>
</feature>
<evidence type="ECO:0008006" key="5">
    <source>
        <dbReference type="Google" id="ProtNLM"/>
    </source>
</evidence>
<evidence type="ECO:0000256" key="1">
    <source>
        <dbReference type="SAM" id="MobiDB-lite"/>
    </source>
</evidence>
<dbReference type="EMBL" id="BGPR01040381">
    <property type="protein sequence ID" value="GBO16491.1"/>
    <property type="molecule type" value="Genomic_DNA"/>
</dbReference>
<dbReference type="AlphaFoldDB" id="A0A4Y2UW89"/>